<dbReference type="OrthoDB" id="1097733at2759"/>
<evidence type="ECO:0000256" key="5">
    <source>
        <dbReference type="ARBA" id="ARBA00023163"/>
    </source>
</evidence>
<reference evidence="9 10" key="1">
    <citation type="journal article" date="2008" name="Nature">
        <title>The genome of the model beetle and pest Tribolium castaneum.</title>
        <authorList>
            <consortium name="Tribolium Genome Sequencing Consortium"/>
            <person name="Richards S."/>
            <person name="Gibbs R.A."/>
            <person name="Weinstock G.M."/>
            <person name="Brown S.J."/>
            <person name="Denell R."/>
            <person name="Beeman R.W."/>
            <person name="Gibbs R."/>
            <person name="Beeman R.W."/>
            <person name="Brown S.J."/>
            <person name="Bucher G."/>
            <person name="Friedrich M."/>
            <person name="Grimmelikhuijzen C.J."/>
            <person name="Klingler M."/>
            <person name="Lorenzen M."/>
            <person name="Richards S."/>
            <person name="Roth S."/>
            <person name="Schroder R."/>
            <person name="Tautz D."/>
            <person name="Zdobnov E.M."/>
            <person name="Muzny D."/>
            <person name="Gibbs R.A."/>
            <person name="Weinstock G.M."/>
            <person name="Attaway T."/>
            <person name="Bell S."/>
            <person name="Buhay C.J."/>
            <person name="Chandrabose M.N."/>
            <person name="Chavez D."/>
            <person name="Clerk-Blankenburg K.P."/>
            <person name="Cree A."/>
            <person name="Dao M."/>
            <person name="Davis C."/>
            <person name="Chacko J."/>
            <person name="Dinh H."/>
            <person name="Dugan-Rocha S."/>
            <person name="Fowler G."/>
            <person name="Garner T.T."/>
            <person name="Garnes J."/>
            <person name="Gnirke A."/>
            <person name="Hawes A."/>
            <person name="Hernandez J."/>
            <person name="Hines S."/>
            <person name="Holder M."/>
            <person name="Hume J."/>
            <person name="Jhangiani S.N."/>
            <person name="Joshi V."/>
            <person name="Khan Z.M."/>
            <person name="Jackson L."/>
            <person name="Kovar C."/>
            <person name="Kowis A."/>
            <person name="Lee S."/>
            <person name="Lewis L.R."/>
            <person name="Margolis J."/>
            <person name="Morgan M."/>
            <person name="Nazareth L.V."/>
            <person name="Nguyen N."/>
            <person name="Okwuonu G."/>
            <person name="Parker D."/>
            <person name="Richards S."/>
            <person name="Ruiz S.J."/>
            <person name="Santibanez J."/>
            <person name="Savard J."/>
            <person name="Scherer S.E."/>
            <person name="Schneider B."/>
            <person name="Sodergren E."/>
            <person name="Tautz D."/>
            <person name="Vattahil S."/>
            <person name="Villasana D."/>
            <person name="White C.S."/>
            <person name="Wright R."/>
            <person name="Park Y."/>
            <person name="Beeman R.W."/>
            <person name="Lord J."/>
            <person name="Oppert B."/>
            <person name="Lorenzen M."/>
            <person name="Brown S."/>
            <person name="Wang L."/>
            <person name="Savard J."/>
            <person name="Tautz D."/>
            <person name="Richards S."/>
            <person name="Weinstock G."/>
            <person name="Gibbs R.A."/>
            <person name="Liu Y."/>
            <person name="Worley K."/>
            <person name="Weinstock G."/>
            <person name="Elsik C.G."/>
            <person name="Reese J.T."/>
            <person name="Elhaik E."/>
            <person name="Landan G."/>
            <person name="Graur D."/>
            <person name="Arensburger P."/>
            <person name="Atkinson P."/>
            <person name="Beeman R.W."/>
            <person name="Beidler J."/>
            <person name="Brown S.J."/>
            <person name="Demuth J.P."/>
            <person name="Drury D.W."/>
            <person name="Du Y.Z."/>
            <person name="Fujiwara H."/>
            <person name="Lorenzen M."/>
            <person name="Maselli V."/>
            <person name="Osanai M."/>
            <person name="Park Y."/>
            <person name="Robertson H.M."/>
            <person name="Tu Z."/>
            <person name="Wang J.J."/>
            <person name="Wang S."/>
            <person name="Richards S."/>
            <person name="Song H."/>
            <person name="Zhang L."/>
            <person name="Sodergren E."/>
            <person name="Werner D."/>
            <person name="Stanke M."/>
            <person name="Morgenstern B."/>
            <person name="Solovyev V."/>
            <person name="Kosarev P."/>
            <person name="Brown G."/>
            <person name="Chen H.C."/>
            <person name="Ermolaeva O."/>
            <person name="Hlavina W."/>
            <person name="Kapustin Y."/>
            <person name="Kiryutin B."/>
            <person name="Kitts P."/>
            <person name="Maglott D."/>
            <person name="Pruitt K."/>
            <person name="Sapojnikov V."/>
            <person name="Souvorov A."/>
            <person name="Mackey A.J."/>
            <person name="Waterhouse R.M."/>
            <person name="Wyder S."/>
            <person name="Zdobnov E.M."/>
            <person name="Zdobnov E.M."/>
            <person name="Wyder S."/>
            <person name="Kriventseva E.V."/>
            <person name="Kadowaki T."/>
            <person name="Bork P."/>
            <person name="Aranda M."/>
            <person name="Bao R."/>
            <person name="Beermann A."/>
            <person name="Berns N."/>
            <person name="Bolognesi R."/>
            <person name="Bonneton F."/>
            <person name="Bopp D."/>
            <person name="Brown S.J."/>
            <person name="Bucher G."/>
            <person name="Butts T."/>
            <person name="Chaumot A."/>
            <person name="Denell R.E."/>
            <person name="Ferrier D.E."/>
            <person name="Friedrich M."/>
            <person name="Gordon C.M."/>
            <person name="Jindra M."/>
            <person name="Klingler M."/>
            <person name="Lan Q."/>
            <person name="Lattorff H.M."/>
            <person name="Laudet V."/>
            <person name="von Levetsow C."/>
            <person name="Liu Z."/>
            <person name="Lutz R."/>
            <person name="Lynch J.A."/>
            <person name="da Fonseca R.N."/>
            <person name="Posnien N."/>
            <person name="Reuter R."/>
            <person name="Roth S."/>
            <person name="Savard J."/>
            <person name="Schinko J.B."/>
            <person name="Schmitt C."/>
            <person name="Schoppmeier M."/>
            <person name="Schroder R."/>
            <person name="Shippy T.D."/>
            <person name="Simonnet F."/>
            <person name="Marques-Souza H."/>
            <person name="Tautz D."/>
            <person name="Tomoyasu Y."/>
            <person name="Trauner J."/>
            <person name="Van der Zee M."/>
            <person name="Vervoort M."/>
            <person name="Wittkopp N."/>
            <person name="Wimmer E.A."/>
            <person name="Yang X."/>
            <person name="Jones A.K."/>
            <person name="Sattelle D.B."/>
            <person name="Ebert P.R."/>
            <person name="Nelson D."/>
            <person name="Scott J.G."/>
            <person name="Beeman R.W."/>
            <person name="Muthukrishnan S."/>
            <person name="Kramer K.J."/>
            <person name="Arakane Y."/>
            <person name="Beeman R.W."/>
            <person name="Zhu Q."/>
            <person name="Hogenkamp D."/>
            <person name="Dixit R."/>
            <person name="Oppert B."/>
            <person name="Jiang H."/>
            <person name="Zou Z."/>
            <person name="Marshall J."/>
            <person name="Elpidina E."/>
            <person name="Vinokurov K."/>
            <person name="Oppert C."/>
            <person name="Zou Z."/>
            <person name="Evans J."/>
            <person name="Lu Z."/>
            <person name="Zhao P."/>
            <person name="Sumathipala N."/>
            <person name="Altincicek B."/>
            <person name="Vilcinskas A."/>
            <person name="Williams M."/>
            <person name="Hultmark D."/>
            <person name="Hetru C."/>
            <person name="Jiang H."/>
            <person name="Grimmelikhuijzen C.J."/>
            <person name="Hauser F."/>
            <person name="Cazzamali G."/>
            <person name="Williamson M."/>
            <person name="Park Y."/>
            <person name="Li B."/>
            <person name="Tanaka Y."/>
            <person name="Predel R."/>
            <person name="Neupert S."/>
            <person name="Schachtner J."/>
            <person name="Verleyen P."/>
            <person name="Raible F."/>
            <person name="Bork P."/>
            <person name="Friedrich M."/>
            <person name="Walden K.K."/>
            <person name="Robertson H.M."/>
            <person name="Angeli S."/>
            <person name="Foret S."/>
            <person name="Bucher G."/>
            <person name="Schuetz S."/>
            <person name="Maleszka R."/>
            <person name="Wimmer E.A."/>
            <person name="Beeman R.W."/>
            <person name="Lorenzen M."/>
            <person name="Tomoyasu Y."/>
            <person name="Miller S.C."/>
            <person name="Grossmann D."/>
            <person name="Bucher G."/>
        </authorList>
    </citation>
    <scope>NUCLEOTIDE SEQUENCE [LARGE SCALE GENOMIC DNA]</scope>
    <source>
        <strain evidence="9 10">Georgia GA2</strain>
    </source>
</reference>
<dbReference type="OMA" id="AMMLPQA"/>
<evidence type="ECO:0000256" key="3">
    <source>
        <dbReference type="ARBA" id="ARBA00023125"/>
    </source>
</evidence>
<dbReference type="PROSITE" id="PS51152">
    <property type="entry name" value="NFYA_HAP2_2"/>
    <property type="match status" value="1"/>
</dbReference>
<dbReference type="PANTHER" id="PTHR12632">
    <property type="entry name" value="TRANSCRIPTION FACTOR NF-Y ALPHA-RELATED"/>
    <property type="match status" value="1"/>
</dbReference>
<dbReference type="PhylomeDB" id="D1ZZH5"/>
<dbReference type="HOGENOM" id="CLU_071609_0_0_1"/>
<evidence type="ECO:0000313" key="9">
    <source>
        <dbReference type="EMBL" id="EFA01850.1"/>
    </source>
</evidence>
<dbReference type="eggNOG" id="KOG1561">
    <property type="taxonomic scope" value="Eukaryota"/>
</dbReference>
<dbReference type="PRINTS" id="PR00616">
    <property type="entry name" value="CCAATSUBUNTB"/>
</dbReference>
<dbReference type="FunCoup" id="D1ZZH5">
    <property type="interactions" value="133"/>
</dbReference>
<organism evidence="9 10">
    <name type="scientific">Tribolium castaneum</name>
    <name type="common">Red flour beetle</name>
    <dbReference type="NCBI Taxonomy" id="7070"/>
    <lineage>
        <taxon>Eukaryota</taxon>
        <taxon>Metazoa</taxon>
        <taxon>Ecdysozoa</taxon>
        <taxon>Arthropoda</taxon>
        <taxon>Hexapoda</taxon>
        <taxon>Insecta</taxon>
        <taxon>Pterygota</taxon>
        <taxon>Neoptera</taxon>
        <taxon>Endopterygota</taxon>
        <taxon>Coleoptera</taxon>
        <taxon>Polyphaga</taxon>
        <taxon>Cucujiformia</taxon>
        <taxon>Tenebrionidae</taxon>
        <taxon>Tenebrionidae incertae sedis</taxon>
        <taxon>Tribolium</taxon>
    </lineage>
</organism>
<comment type="similarity">
    <text evidence="7">Belongs to the NFYA/HAP2 subunit family.</text>
</comment>
<dbReference type="InterPro" id="IPR001289">
    <property type="entry name" value="NFYA"/>
</dbReference>
<evidence type="ECO:0000256" key="2">
    <source>
        <dbReference type="ARBA" id="ARBA00023015"/>
    </source>
</evidence>
<reference evidence="9 10" key="2">
    <citation type="journal article" date="2010" name="Nucleic Acids Res.">
        <title>BeetleBase in 2010: revisions to provide comprehensive genomic information for Tribolium castaneum.</title>
        <authorList>
            <person name="Kim H.S."/>
            <person name="Murphy T."/>
            <person name="Xia J."/>
            <person name="Caragea D."/>
            <person name="Park Y."/>
            <person name="Beeman R.W."/>
            <person name="Lorenzen M.D."/>
            <person name="Butcher S."/>
            <person name="Manak J.R."/>
            <person name="Brown S.J."/>
        </authorList>
    </citation>
    <scope>GENOME REANNOTATION</scope>
    <source>
        <strain evidence="9 10">Georgia GA2</strain>
    </source>
</reference>
<keyword evidence="3 7" id="KW-0238">DNA-binding</keyword>
<keyword evidence="10" id="KW-1185">Reference proteome</keyword>
<evidence type="ECO:0000313" key="10">
    <source>
        <dbReference type="Proteomes" id="UP000007266"/>
    </source>
</evidence>
<dbReference type="GO" id="GO:0006357">
    <property type="term" value="P:regulation of transcription by RNA polymerase II"/>
    <property type="evidence" value="ECO:0000318"/>
    <property type="project" value="GO_Central"/>
</dbReference>
<dbReference type="STRING" id="7070.D1ZZH5"/>
<keyword evidence="5 7" id="KW-0804">Transcription</keyword>
<gene>
    <name evidence="9" type="primary">AUGUSTUS-3.0.2_07453</name>
    <name evidence="9" type="ORF">TcasGA2_TC007453</name>
</gene>
<evidence type="ECO:0000256" key="1">
    <source>
        <dbReference type="ARBA" id="ARBA00004123"/>
    </source>
</evidence>
<dbReference type="AlphaFoldDB" id="D1ZZH5"/>
<dbReference type="SMART" id="SM00521">
    <property type="entry name" value="CBF"/>
    <property type="match status" value="1"/>
</dbReference>
<keyword evidence="2 7" id="KW-0805">Transcription regulation</keyword>
<proteinExistence type="inferred from homology"/>
<dbReference type="InterPro" id="IPR018362">
    <property type="entry name" value="CCAAT-binding_factor_CS"/>
</dbReference>
<dbReference type="GO" id="GO:0016602">
    <property type="term" value="C:CCAAT-binding factor complex"/>
    <property type="evidence" value="ECO:0000318"/>
    <property type="project" value="GO_Central"/>
</dbReference>
<accession>D1ZZH5</accession>
<evidence type="ECO:0000256" key="4">
    <source>
        <dbReference type="ARBA" id="ARBA00023159"/>
    </source>
</evidence>
<feature type="region of interest" description="Disordered" evidence="8">
    <location>
        <begin position="257"/>
        <end position="289"/>
    </location>
</feature>
<dbReference type="PROSITE" id="PS00686">
    <property type="entry name" value="NFYA_HAP2_1"/>
    <property type="match status" value="1"/>
</dbReference>
<keyword evidence="6 7" id="KW-0539">Nucleus</keyword>
<dbReference type="EMBL" id="KQ971338">
    <property type="protein sequence ID" value="EFA01850.1"/>
    <property type="molecule type" value="Genomic_DNA"/>
</dbReference>
<comment type="function">
    <text evidence="7">Component of the sequence-specific heterotrimeric transcription factor (NF-Y) which specifically recognizes a 5'-CCAAT-3' box motif found in the promoters of its target genes.</text>
</comment>
<evidence type="ECO:0000256" key="6">
    <source>
        <dbReference type="ARBA" id="ARBA00023242"/>
    </source>
</evidence>
<protein>
    <recommendedName>
        <fullName evidence="7">Nuclear transcription factor Y subunit</fullName>
    </recommendedName>
</protein>
<dbReference type="GO" id="GO:0000981">
    <property type="term" value="F:DNA-binding transcription factor activity, RNA polymerase II-specific"/>
    <property type="evidence" value="ECO:0000318"/>
    <property type="project" value="GO_Central"/>
</dbReference>
<evidence type="ECO:0000256" key="7">
    <source>
        <dbReference type="RuleBase" id="RU367155"/>
    </source>
</evidence>
<dbReference type="Gene3D" id="6.10.250.2430">
    <property type="match status" value="1"/>
</dbReference>
<name>D1ZZH5_TRICA</name>
<dbReference type="Pfam" id="PF02045">
    <property type="entry name" value="CBFB_NFYA"/>
    <property type="match status" value="1"/>
</dbReference>
<comment type="subcellular location">
    <subcellularLocation>
        <location evidence="1 7">Nucleus</location>
    </subcellularLocation>
</comment>
<dbReference type="GO" id="GO:0003677">
    <property type="term" value="F:DNA binding"/>
    <property type="evidence" value="ECO:0007669"/>
    <property type="project" value="UniProtKB-KW"/>
</dbReference>
<evidence type="ECO:0000256" key="8">
    <source>
        <dbReference type="SAM" id="MobiDB-lite"/>
    </source>
</evidence>
<sequence length="322" mass="35076">MEQIATTTDGQVVMQAVQGVSPQQVQVMQMNTGQVIQGANGQQIMVHAVPQSGQIQVAPAGTQSLQQIQVLPVSSLQTAQGQVLLQQPQQAQIVQSLDGHTFIYQPVAIDNTTLQQAQPTVLNINGSLVQIASSPPAAATTTVAQPAVTSPSQTVVPQIAAASGNQLTMANGNLVMVRNAADMVPGSSGTQFQRVPIPGTTEFLEEEPLYVNAKQYRRILKRRQARAKLEAEGKIPKERPKYLHESRHRHAMNRIRGEGGRFHSGSVKKRREEMERAQQQQQQSQQRSIGVPYNNIELATPIIIENVMPDIIKTDPLSIEGN</sequence>
<comment type="subunit">
    <text evidence="7">Heterotrimer.</text>
</comment>
<dbReference type="Proteomes" id="UP000007266">
    <property type="component" value="Linkage group 4"/>
</dbReference>
<keyword evidence="4" id="KW-0010">Activator</keyword>
<dbReference type="InParanoid" id="D1ZZH5"/>